<evidence type="ECO:0000256" key="2">
    <source>
        <dbReference type="SAM" id="SignalP"/>
    </source>
</evidence>
<evidence type="ECO:0000313" key="4">
    <source>
        <dbReference type="Proteomes" id="UP000319462"/>
    </source>
</evidence>
<dbReference type="Proteomes" id="UP000319462">
    <property type="component" value="Chromosome 19"/>
</dbReference>
<protein>
    <submittedName>
        <fullName evidence="3">Hypothetical_protein</fullName>
    </submittedName>
</protein>
<feature type="transmembrane region" description="Helical" evidence="1">
    <location>
        <begin position="105"/>
        <end position="129"/>
    </location>
</feature>
<dbReference type="EMBL" id="LS997618">
    <property type="protein sequence ID" value="SYZ64860.1"/>
    <property type="molecule type" value="Genomic_DNA"/>
</dbReference>
<feature type="chain" id="PRO_5018140883" evidence="2">
    <location>
        <begin position="26"/>
        <end position="528"/>
    </location>
</feature>
<organism evidence="3 4">
    <name type="scientific">Leishmania braziliensis MHOM/BR/75/M2904</name>
    <dbReference type="NCBI Taxonomy" id="420245"/>
    <lineage>
        <taxon>Eukaryota</taxon>
        <taxon>Discoba</taxon>
        <taxon>Euglenozoa</taxon>
        <taxon>Kinetoplastea</taxon>
        <taxon>Metakinetoplastina</taxon>
        <taxon>Trypanosomatida</taxon>
        <taxon>Trypanosomatidae</taxon>
        <taxon>Leishmaniinae</taxon>
        <taxon>Leishmania</taxon>
        <taxon>Leishmania braziliensis species complex</taxon>
    </lineage>
</organism>
<keyword evidence="1" id="KW-0472">Membrane</keyword>
<sequence>MSKAALLVGALLALVMCLAATAVSAQRSVECQMVWTGASSNNSLLACLGNKGRIQSQWAFYLYPGFAALIFIFTLIVLPIVFCCGCCKASATPEEMKDIGVARCYLWMWIAISVLMACGVCVLLVYGAVLLGQTANQIVSDVENRTLDYFNETRMSITTLLTNYSASPPTPPTIDLNAFDSLNGNITYYAHMVRDSYLKYFRIAEIVACCVGGVGIFLMLCMLVFAACRCSGCCPIAWSCVYFVFALIFALLAVLFTVSIYVMFAGCGEVNLQYKRAPGIFQWYLVPWCREEFNFQSLRAEVQAQEQQVSQSACSELLMFCDNDPVYPGTDENHIFMCGNNITDGEQCKSLDDVVTVVLSTYVKPMLTNTLCANRTNMTQLEKCTLEDCASMCVDYQEPFLPAKTYATQIIQAVNFAANASTALSYVYPLLECNFIIDKVANTVESLQYDSSFTAKNYDVHSCSAIRTSSVMLGTGFFVGSLMYILGIYVMHRGAWVWAESKVQCDTSGKRSGASSTENVFAHNAQGS</sequence>
<dbReference type="PANTHER" id="PTHR39669">
    <property type="entry name" value="MEMBRANE-ASSOCIATED PROTEIN"/>
    <property type="match status" value="1"/>
</dbReference>
<keyword evidence="1" id="KW-1133">Transmembrane helix</keyword>
<feature type="transmembrane region" description="Helical" evidence="1">
    <location>
        <begin position="203"/>
        <end position="228"/>
    </location>
</feature>
<name>A0A3P3Z3Z0_LEIBR</name>
<feature type="transmembrane region" description="Helical" evidence="1">
    <location>
        <begin position="240"/>
        <end position="264"/>
    </location>
</feature>
<reference evidence="3 4" key="1">
    <citation type="submission" date="2018-09" db="EMBL/GenBank/DDBJ databases">
        <authorList>
            <person name="Peiro R."/>
            <person name="Begona"/>
            <person name="Cbmso G."/>
            <person name="Lopez M."/>
            <person name="Gonzalez S."/>
        </authorList>
    </citation>
    <scope>NUCLEOTIDE SEQUENCE [LARGE SCALE GENOMIC DNA]</scope>
</reference>
<dbReference type="AlphaFoldDB" id="A0A3P3Z3Z0"/>
<evidence type="ECO:0000313" key="3">
    <source>
        <dbReference type="EMBL" id="SYZ64860.1"/>
    </source>
</evidence>
<gene>
    <name evidence="3" type="ORF">LBRM2904_19.0560</name>
</gene>
<proteinExistence type="predicted"/>
<feature type="transmembrane region" description="Helical" evidence="1">
    <location>
        <begin position="471"/>
        <end position="491"/>
    </location>
</feature>
<evidence type="ECO:0000256" key="1">
    <source>
        <dbReference type="SAM" id="Phobius"/>
    </source>
</evidence>
<feature type="transmembrane region" description="Helical" evidence="1">
    <location>
        <begin position="60"/>
        <end position="84"/>
    </location>
</feature>
<accession>A0A3P3Z3Z0</accession>
<feature type="signal peptide" evidence="2">
    <location>
        <begin position="1"/>
        <end position="25"/>
    </location>
</feature>
<keyword evidence="1" id="KW-0812">Transmembrane</keyword>
<keyword evidence="2" id="KW-0732">Signal</keyword>
<dbReference type="PANTHER" id="PTHR39669:SF2">
    <property type="entry name" value="MEMBRANE-ASSOCIATED PROTEIN"/>
    <property type="match status" value="1"/>
</dbReference>